<sequence length="76" mass="9087">MNDHKPRLEPGRYRHYKGKDYQVIDLARHSETEEWMVVYRCLYGDFSLWVRPLAMFRETVELAGEQVPRFARVGDA</sequence>
<reference evidence="2 3" key="1">
    <citation type="submission" date="2021-03" db="EMBL/GenBank/DDBJ databases">
        <title>Genome sequencing of Marinobacter sp. LPB0319.</title>
        <authorList>
            <person name="Kim J."/>
        </authorList>
    </citation>
    <scope>NUCLEOTIDE SEQUENCE [LARGE SCALE GENOMIC DNA]</scope>
    <source>
        <strain evidence="2 3">LPB0319</strain>
    </source>
</reference>
<dbReference type="InterPro" id="IPR023387">
    <property type="entry name" value="DUF1653-like_dom"/>
</dbReference>
<dbReference type="RefSeq" id="WP_206644850.1">
    <property type="nucleotide sequence ID" value="NZ_CP071247.1"/>
</dbReference>
<accession>A0ABX7MZJ7</accession>
<protein>
    <submittedName>
        <fullName evidence="2">DUF1653 domain-containing protein</fullName>
    </submittedName>
</protein>
<gene>
    <name evidence="2" type="ORF">LPB19_04130</name>
</gene>
<dbReference type="Gene3D" id="2.30.30.320">
    <property type="entry name" value="DUF1653-like domain"/>
    <property type="match status" value="1"/>
</dbReference>
<dbReference type="Pfam" id="PF07866">
    <property type="entry name" value="DUF1653"/>
    <property type="match status" value="1"/>
</dbReference>
<evidence type="ECO:0000313" key="2">
    <source>
        <dbReference type="EMBL" id="QSP95613.1"/>
    </source>
</evidence>
<proteinExistence type="predicted"/>
<evidence type="ECO:0000259" key="1">
    <source>
        <dbReference type="Pfam" id="PF07866"/>
    </source>
</evidence>
<evidence type="ECO:0000313" key="3">
    <source>
        <dbReference type="Proteomes" id="UP000663555"/>
    </source>
</evidence>
<dbReference type="Proteomes" id="UP000663555">
    <property type="component" value="Chromosome"/>
</dbReference>
<dbReference type="InterPro" id="IPR037135">
    <property type="entry name" value="DUF1653-like_dom_sf"/>
</dbReference>
<name>A0ABX7MZJ7_9GAMM</name>
<keyword evidence="3" id="KW-1185">Reference proteome</keyword>
<dbReference type="EMBL" id="CP071247">
    <property type="protein sequence ID" value="QSP95613.1"/>
    <property type="molecule type" value="Genomic_DNA"/>
</dbReference>
<feature type="domain" description="DUF1653" evidence="1">
    <location>
        <begin position="11"/>
        <end position="71"/>
    </location>
</feature>
<organism evidence="2 3">
    <name type="scientific">Marinobacter salinisoli</name>
    <dbReference type="NCBI Taxonomy" id="2769486"/>
    <lineage>
        <taxon>Bacteria</taxon>
        <taxon>Pseudomonadati</taxon>
        <taxon>Pseudomonadota</taxon>
        <taxon>Gammaproteobacteria</taxon>
        <taxon>Pseudomonadales</taxon>
        <taxon>Marinobacteraceae</taxon>
        <taxon>Marinobacter</taxon>
    </lineage>
</organism>